<dbReference type="Proteomes" id="UP000193067">
    <property type="component" value="Unassembled WGS sequence"/>
</dbReference>
<evidence type="ECO:0000313" key="3">
    <source>
        <dbReference type="Proteomes" id="UP000193067"/>
    </source>
</evidence>
<accession>A0A1Y2I720</accession>
<keyword evidence="3" id="KW-1185">Reference proteome</keyword>
<organism evidence="2 3">
    <name type="scientific">Trametes coccinea (strain BRFM310)</name>
    <name type="common">Pycnoporus coccineus</name>
    <dbReference type="NCBI Taxonomy" id="1353009"/>
    <lineage>
        <taxon>Eukaryota</taxon>
        <taxon>Fungi</taxon>
        <taxon>Dikarya</taxon>
        <taxon>Basidiomycota</taxon>
        <taxon>Agaricomycotina</taxon>
        <taxon>Agaricomycetes</taxon>
        <taxon>Polyporales</taxon>
        <taxon>Polyporaceae</taxon>
        <taxon>Trametes</taxon>
    </lineage>
</organism>
<dbReference type="OrthoDB" id="2803003at2759"/>
<feature type="region of interest" description="Disordered" evidence="1">
    <location>
        <begin position="172"/>
        <end position="266"/>
    </location>
</feature>
<feature type="region of interest" description="Disordered" evidence="1">
    <location>
        <begin position="598"/>
        <end position="661"/>
    </location>
</feature>
<reference evidence="2 3" key="1">
    <citation type="journal article" date="2015" name="Biotechnol. Biofuels">
        <title>Enhanced degradation of softwood versus hardwood by the white-rot fungus Pycnoporus coccineus.</title>
        <authorList>
            <person name="Couturier M."/>
            <person name="Navarro D."/>
            <person name="Chevret D."/>
            <person name="Henrissat B."/>
            <person name="Piumi F."/>
            <person name="Ruiz-Duenas F.J."/>
            <person name="Martinez A.T."/>
            <person name="Grigoriev I.V."/>
            <person name="Riley R."/>
            <person name="Lipzen A."/>
            <person name="Berrin J.G."/>
            <person name="Master E.R."/>
            <person name="Rosso M.N."/>
        </authorList>
    </citation>
    <scope>NUCLEOTIDE SEQUENCE [LARGE SCALE GENOMIC DNA]</scope>
    <source>
        <strain evidence="2 3">BRFM310</strain>
    </source>
</reference>
<feature type="compositionally biased region" description="Polar residues" evidence="1">
    <location>
        <begin position="81"/>
        <end position="95"/>
    </location>
</feature>
<feature type="region of interest" description="Disordered" evidence="1">
    <location>
        <begin position="280"/>
        <end position="307"/>
    </location>
</feature>
<gene>
    <name evidence="2" type="ORF">PYCCODRAFT_1472195</name>
</gene>
<proteinExistence type="predicted"/>
<dbReference type="EMBL" id="KZ084161">
    <property type="protein sequence ID" value="OSC96936.1"/>
    <property type="molecule type" value="Genomic_DNA"/>
</dbReference>
<protein>
    <submittedName>
        <fullName evidence="2">Uncharacterized protein</fullName>
    </submittedName>
</protein>
<feature type="compositionally biased region" description="Low complexity" evidence="1">
    <location>
        <begin position="287"/>
        <end position="296"/>
    </location>
</feature>
<name>A0A1Y2I720_TRAC3</name>
<feature type="compositionally biased region" description="Low complexity" evidence="1">
    <location>
        <begin position="225"/>
        <end position="244"/>
    </location>
</feature>
<feature type="region of interest" description="Disordered" evidence="1">
    <location>
        <begin position="1"/>
        <end position="39"/>
    </location>
</feature>
<feature type="compositionally biased region" description="Acidic residues" evidence="1">
    <location>
        <begin position="598"/>
        <end position="607"/>
    </location>
</feature>
<sequence length="661" mass="71308">MSPASDRPRRTKANVHPGEPVLKLKIPRRSPAEVAQERAAAEAQRREILKRREDDMRALAELEARLKQQDQVAAEDAARPPSQNAVAEISTQRTSADNRHSRLGPSGRDASPVAGATAELQSAASVQKAEPNIHAKLKAAAGTGTKVSLGRMKKSTRADYEAYRAHLQYGKSAMQSGTPGGARASQQADPAGHPPVVSEIPATRKRKASENGLAGDQTETGLAGTGSESKASSSASLASGPPAAKKGKRTVPGSLTRPESAHAGPIARTASTLMNIAPTTSAAITPGSARGASRSSTAVEAPDEPPAVCVHPGGYLDDETAEQLDEDRQDLEPCVLNANGEQALPTGGSERCTAQGVVQVEVLDPSRLQPASKDIPLPPPFDPALGIVTRTSSNWQMKDLQPVLGPFIGRFGLQFIPKLINLVGNQANGPWQLYGLNLPRAMEDLARQVWPELKGLLVEARQPFYELAKQKLSDYRNDVASKAIEVVGEFMYGEVVDTPGGQKRSGIYQGKLIVKTLAYHIKRIQMRADQVERALKMWETGEFTPPVPRSEESKFSDKLWGPVASDYLKSIINLSDVQWEKILRLAELHYRGLIEDSDAEDSEDDRGDYDARNATATSGRGGWVSEEDDDEDDSSLSPLVPETTRDLQSEEEDTDVQLRAE</sequence>
<feature type="region of interest" description="Disordered" evidence="1">
    <location>
        <begin position="68"/>
        <end position="131"/>
    </location>
</feature>
<feature type="compositionally biased region" description="Acidic residues" evidence="1">
    <location>
        <begin position="625"/>
        <end position="634"/>
    </location>
</feature>
<evidence type="ECO:0000256" key="1">
    <source>
        <dbReference type="SAM" id="MobiDB-lite"/>
    </source>
</evidence>
<evidence type="ECO:0000313" key="2">
    <source>
        <dbReference type="EMBL" id="OSC96936.1"/>
    </source>
</evidence>
<dbReference type="AlphaFoldDB" id="A0A1Y2I720"/>